<feature type="non-terminal residue" evidence="7">
    <location>
        <position position="384"/>
    </location>
</feature>
<dbReference type="AlphaFoldDB" id="A0A3E2GX25"/>
<sequence>MYEYLYQIRTDSFSRESLPMAVQEKGVPGWQYCDPGIYDLILFSLYSTFMSSIYASGTDEIAKHFGVSTTVSLLGISMYCMGLAFGPVLAAPLSETFGRCIVYRVSLPLGALFTIGCGVAQNIEIIIICRFFAGFFAAPALSIGGGSIADIFDPSVRGVAMSLFLLAPLCGPSLGPVIGGFVVETKGWRWLEWVMVFLMIITFIGCVLGAITSLLCDRFLYQKQLQELRAANNSSNSDNDEPTKKHVEPEHRLYPSMIGSIGIPVGLFWFAWTARSDIHWVSPVVATMLFSFGNICVFVSSMTYLIDSYGPRYGASATSANGFSRYMFAAAFPLFAIQMYNKLGIDWATSLLAFISVGLLPIPWILFKWGPKIREKSAYTITER</sequence>
<evidence type="ECO:0000256" key="1">
    <source>
        <dbReference type="ARBA" id="ARBA00004141"/>
    </source>
</evidence>
<dbReference type="GO" id="GO:0005886">
    <property type="term" value="C:plasma membrane"/>
    <property type="evidence" value="ECO:0007669"/>
    <property type="project" value="TreeGrafter"/>
</dbReference>
<reference evidence="7 8" key="1">
    <citation type="submission" date="2018-05" db="EMBL/GenBank/DDBJ databases">
        <title>Draft genome sequence of Scytalidium lignicola DSM 105466, a ubiquitous saprotrophic fungus.</title>
        <authorList>
            <person name="Buettner E."/>
            <person name="Gebauer A.M."/>
            <person name="Hofrichter M."/>
            <person name="Liers C."/>
            <person name="Kellner H."/>
        </authorList>
    </citation>
    <scope>NUCLEOTIDE SEQUENCE [LARGE SCALE GENOMIC DNA]</scope>
    <source>
        <strain evidence="7 8">DSM 105466</strain>
    </source>
</reference>
<feature type="transmembrane region" description="Helical" evidence="5">
    <location>
        <begin position="67"/>
        <end position="89"/>
    </location>
</feature>
<gene>
    <name evidence="7" type="ORF">B7463_g10795</name>
</gene>
<organism evidence="7 8">
    <name type="scientific">Scytalidium lignicola</name>
    <name type="common">Hyphomycete</name>
    <dbReference type="NCBI Taxonomy" id="5539"/>
    <lineage>
        <taxon>Eukaryota</taxon>
        <taxon>Fungi</taxon>
        <taxon>Dikarya</taxon>
        <taxon>Ascomycota</taxon>
        <taxon>Pezizomycotina</taxon>
        <taxon>Leotiomycetes</taxon>
        <taxon>Leotiomycetes incertae sedis</taxon>
        <taxon>Scytalidium</taxon>
    </lineage>
</organism>
<dbReference type="Pfam" id="PF07690">
    <property type="entry name" value="MFS_1"/>
    <property type="match status" value="1"/>
</dbReference>
<comment type="caution">
    <text evidence="7">The sequence shown here is derived from an EMBL/GenBank/DDBJ whole genome shotgun (WGS) entry which is preliminary data.</text>
</comment>
<accession>A0A3E2GX25</accession>
<keyword evidence="4 5" id="KW-0472">Membrane</keyword>
<feature type="transmembrane region" description="Helical" evidence="5">
    <location>
        <begin position="101"/>
        <end position="120"/>
    </location>
</feature>
<feature type="domain" description="Major facilitator superfamily (MFS) profile" evidence="6">
    <location>
        <begin position="36"/>
        <end position="384"/>
    </location>
</feature>
<dbReference type="PROSITE" id="PS50850">
    <property type="entry name" value="MFS"/>
    <property type="match status" value="1"/>
</dbReference>
<feature type="transmembrane region" description="Helical" evidence="5">
    <location>
        <begin position="347"/>
        <end position="367"/>
    </location>
</feature>
<evidence type="ECO:0000256" key="5">
    <source>
        <dbReference type="SAM" id="Phobius"/>
    </source>
</evidence>
<dbReference type="InterPro" id="IPR020846">
    <property type="entry name" value="MFS_dom"/>
</dbReference>
<feature type="transmembrane region" description="Helical" evidence="5">
    <location>
        <begin position="278"/>
        <end position="302"/>
    </location>
</feature>
<evidence type="ECO:0000259" key="6">
    <source>
        <dbReference type="PROSITE" id="PS50850"/>
    </source>
</evidence>
<dbReference type="PANTHER" id="PTHR23502">
    <property type="entry name" value="MAJOR FACILITATOR SUPERFAMILY"/>
    <property type="match status" value="1"/>
</dbReference>
<dbReference type="Gene3D" id="1.20.1720.10">
    <property type="entry name" value="Multidrug resistance protein D"/>
    <property type="match status" value="1"/>
</dbReference>
<dbReference type="InterPro" id="IPR011701">
    <property type="entry name" value="MFS"/>
</dbReference>
<feature type="transmembrane region" description="Helical" evidence="5">
    <location>
        <begin position="127"/>
        <end position="149"/>
    </location>
</feature>
<feature type="transmembrane region" description="Helical" evidence="5">
    <location>
        <begin position="37"/>
        <end position="55"/>
    </location>
</feature>
<dbReference type="SUPFAM" id="SSF103473">
    <property type="entry name" value="MFS general substrate transporter"/>
    <property type="match status" value="1"/>
</dbReference>
<dbReference type="EMBL" id="NCSJ02000325">
    <property type="protein sequence ID" value="RFU25542.1"/>
    <property type="molecule type" value="Genomic_DNA"/>
</dbReference>
<evidence type="ECO:0000313" key="7">
    <source>
        <dbReference type="EMBL" id="RFU25542.1"/>
    </source>
</evidence>
<dbReference type="Gene3D" id="1.20.1250.20">
    <property type="entry name" value="MFS general substrate transporter like domains"/>
    <property type="match status" value="1"/>
</dbReference>
<protein>
    <recommendedName>
        <fullName evidence="6">Major facilitator superfamily (MFS) profile domain-containing protein</fullName>
    </recommendedName>
</protein>
<evidence type="ECO:0000256" key="4">
    <source>
        <dbReference type="ARBA" id="ARBA00023136"/>
    </source>
</evidence>
<evidence type="ECO:0000256" key="3">
    <source>
        <dbReference type="ARBA" id="ARBA00022989"/>
    </source>
</evidence>
<keyword evidence="3 5" id="KW-1133">Transmembrane helix</keyword>
<evidence type="ECO:0000256" key="2">
    <source>
        <dbReference type="ARBA" id="ARBA00022692"/>
    </source>
</evidence>
<dbReference type="GO" id="GO:0000297">
    <property type="term" value="F:spermine transmembrane transporter activity"/>
    <property type="evidence" value="ECO:0007669"/>
    <property type="project" value="TreeGrafter"/>
</dbReference>
<proteinExistence type="predicted"/>
<dbReference type="CDD" id="cd17323">
    <property type="entry name" value="MFS_Tpo1_MDR_like"/>
    <property type="match status" value="1"/>
</dbReference>
<dbReference type="STRING" id="5539.A0A3E2GX25"/>
<dbReference type="OMA" id="FAVQMFE"/>
<dbReference type="GO" id="GO:0015606">
    <property type="term" value="F:spermidine transmembrane transporter activity"/>
    <property type="evidence" value="ECO:0007669"/>
    <property type="project" value="TreeGrafter"/>
</dbReference>
<dbReference type="PANTHER" id="PTHR23502:SF38">
    <property type="entry name" value="POLYAMINE TRANSPORTER 4"/>
    <property type="match status" value="1"/>
</dbReference>
<feature type="transmembrane region" description="Helical" evidence="5">
    <location>
        <begin position="193"/>
        <end position="216"/>
    </location>
</feature>
<dbReference type="InterPro" id="IPR036259">
    <property type="entry name" value="MFS_trans_sf"/>
</dbReference>
<keyword evidence="2 5" id="KW-0812">Transmembrane</keyword>
<evidence type="ECO:0000313" key="8">
    <source>
        <dbReference type="Proteomes" id="UP000258309"/>
    </source>
</evidence>
<dbReference type="OrthoDB" id="3936150at2759"/>
<feature type="non-terminal residue" evidence="7">
    <location>
        <position position="1"/>
    </location>
</feature>
<comment type="subcellular location">
    <subcellularLocation>
        <location evidence="1">Membrane</location>
        <topology evidence="1">Multi-pass membrane protein</topology>
    </subcellularLocation>
</comment>
<feature type="transmembrane region" description="Helical" evidence="5">
    <location>
        <begin position="253"/>
        <end position="272"/>
    </location>
</feature>
<dbReference type="Proteomes" id="UP000258309">
    <property type="component" value="Unassembled WGS sequence"/>
</dbReference>
<name>A0A3E2GX25_SCYLI</name>
<keyword evidence="8" id="KW-1185">Reference proteome</keyword>